<dbReference type="EMBL" id="GBRH01198930">
    <property type="protein sequence ID" value="JAD98965.1"/>
    <property type="molecule type" value="Transcribed_RNA"/>
</dbReference>
<dbReference type="AlphaFoldDB" id="A0A0A9EM71"/>
<reference evidence="1" key="2">
    <citation type="journal article" date="2015" name="Data Brief">
        <title>Shoot transcriptome of the giant reed, Arundo donax.</title>
        <authorList>
            <person name="Barrero R.A."/>
            <person name="Guerrero F.D."/>
            <person name="Moolhuijzen P."/>
            <person name="Goolsby J.A."/>
            <person name="Tidwell J."/>
            <person name="Bellgard S.E."/>
            <person name="Bellgard M.I."/>
        </authorList>
    </citation>
    <scope>NUCLEOTIDE SEQUENCE</scope>
    <source>
        <tissue evidence="1">Shoot tissue taken approximately 20 cm above the soil surface</tissue>
    </source>
</reference>
<proteinExistence type="predicted"/>
<protein>
    <submittedName>
        <fullName evidence="1">Uncharacterized protein</fullName>
    </submittedName>
</protein>
<sequence length="35" mass="3090">MGQCGGAAAAPAGSSAVAAARGALSTSVAWIAGSN</sequence>
<name>A0A0A9EM71_ARUDO</name>
<reference evidence="1" key="1">
    <citation type="submission" date="2014-09" db="EMBL/GenBank/DDBJ databases">
        <authorList>
            <person name="Magalhaes I.L.F."/>
            <person name="Oliveira U."/>
            <person name="Santos F.R."/>
            <person name="Vidigal T.H.D.A."/>
            <person name="Brescovit A.D."/>
            <person name="Santos A.J."/>
        </authorList>
    </citation>
    <scope>NUCLEOTIDE SEQUENCE</scope>
    <source>
        <tissue evidence="1">Shoot tissue taken approximately 20 cm above the soil surface</tissue>
    </source>
</reference>
<accession>A0A0A9EM71</accession>
<organism evidence="1">
    <name type="scientific">Arundo donax</name>
    <name type="common">Giant reed</name>
    <name type="synonym">Donax arundinaceus</name>
    <dbReference type="NCBI Taxonomy" id="35708"/>
    <lineage>
        <taxon>Eukaryota</taxon>
        <taxon>Viridiplantae</taxon>
        <taxon>Streptophyta</taxon>
        <taxon>Embryophyta</taxon>
        <taxon>Tracheophyta</taxon>
        <taxon>Spermatophyta</taxon>
        <taxon>Magnoliopsida</taxon>
        <taxon>Liliopsida</taxon>
        <taxon>Poales</taxon>
        <taxon>Poaceae</taxon>
        <taxon>PACMAD clade</taxon>
        <taxon>Arundinoideae</taxon>
        <taxon>Arundineae</taxon>
        <taxon>Arundo</taxon>
    </lineage>
</organism>
<evidence type="ECO:0000313" key="1">
    <source>
        <dbReference type="EMBL" id="JAD98965.1"/>
    </source>
</evidence>